<evidence type="ECO:0000313" key="4">
    <source>
        <dbReference type="EMBL" id="CBY33802.1"/>
    </source>
</evidence>
<dbReference type="EMBL" id="FN654449">
    <property type="protein sequence ID" value="CBY33802.1"/>
    <property type="molecule type" value="Genomic_DNA"/>
</dbReference>
<organism evidence="4">
    <name type="scientific">Oikopleura dioica</name>
    <name type="common">Tunicate</name>
    <dbReference type="NCBI Taxonomy" id="34765"/>
    <lineage>
        <taxon>Eukaryota</taxon>
        <taxon>Metazoa</taxon>
        <taxon>Chordata</taxon>
        <taxon>Tunicata</taxon>
        <taxon>Appendicularia</taxon>
        <taxon>Copelata</taxon>
        <taxon>Oikopleuridae</taxon>
        <taxon>Oikopleura</taxon>
    </lineage>
</organism>
<keyword evidence="2" id="KW-0326">Glycosidase</keyword>
<proteinExistence type="predicted"/>
<evidence type="ECO:0000256" key="2">
    <source>
        <dbReference type="ARBA" id="ARBA00023295"/>
    </source>
</evidence>
<evidence type="ECO:0000256" key="1">
    <source>
        <dbReference type="ARBA" id="ARBA00022801"/>
    </source>
</evidence>
<dbReference type="InterPro" id="IPR048913">
    <property type="entry name" value="BetaGal_gal-bd"/>
</dbReference>
<protein>
    <recommendedName>
        <fullName evidence="3">Beta-galactosidase galactose-binding domain-containing protein</fullName>
    </recommendedName>
</protein>
<dbReference type="InterPro" id="IPR001944">
    <property type="entry name" value="Glycoside_Hdrlase_35"/>
</dbReference>
<dbReference type="Gene3D" id="2.60.120.260">
    <property type="entry name" value="Galactose-binding domain-like"/>
    <property type="match status" value="1"/>
</dbReference>
<feature type="domain" description="Beta-galactosidase galactose-binding" evidence="3">
    <location>
        <begin position="116"/>
        <end position="176"/>
    </location>
</feature>
<gene>
    <name evidence="4" type="ORF">GSOID_T00021751001</name>
</gene>
<keyword evidence="1" id="KW-0378">Hydrolase</keyword>
<dbReference type="PANTHER" id="PTHR23421">
    <property type="entry name" value="BETA-GALACTOSIDASE RELATED"/>
    <property type="match status" value="1"/>
</dbReference>
<dbReference type="Proteomes" id="UP000011014">
    <property type="component" value="Unassembled WGS sequence"/>
</dbReference>
<evidence type="ECO:0000259" key="3">
    <source>
        <dbReference type="Pfam" id="PF21467"/>
    </source>
</evidence>
<dbReference type="GO" id="GO:0004553">
    <property type="term" value="F:hydrolase activity, hydrolyzing O-glycosyl compounds"/>
    <property type="evidence" value="ECO:0007669"/>
    <property type="project" value="InterPro"/>
</dbReference>
<dbReference type="InterPro" id="IPR008979">
    <property type="entry name" value="Galactose-bd-like_sf"/>
</dbReference>
<dbReference type="GO" id="GO:0005975">
    <property type="term" value="P:carbohydrate metabolic process"/>
    <property type="evidence" value="ECO:0007669"/>
    <property type="project" value="InterPro"/>
</dbReference>
<accession>E4YE52</accession>
<dbReference type="AlphaFoldDB" id="E4YE52"/>
<dbReference type="Pfam" id="PF21467">
    <property type="entry name" value="BetaGal_gal-bd"/>
    <property type="match status" value="1"/>
</dbReference>
<name>E4YE52_OIKDI</name>
<sequence length="199" mass="22931">MGCEMIGQRYNRDTGHKGRKWDRSQHMRSRVKKIEKDLTLKKAAEVFLYISIIQSCRVDQACVDFNSFVWRFHQSPKLVGASYTSSWNICCYPLDKNQISSITTWTNYLQTAAVLPALFKTTVKILDDPKDTFILMHGWSKGVIFVNGRNLGRYWVTKGPQKTLYLPASWLIKGENEIIWLEEEQLGMTIELVSSTDLG</sequence>
<reference evidence="4" key="1">
    <citation type="journal article" date="2010" name="Science">
        <title>Plasticity of animal genome architecture unmasked by rapid evolution of a pelagic tunicate.</title>
        <authorList>
            <person name="Denoeud F."/>
            <person name="Henriet S."/>
            <person name="Mungpakdee S."/>
            <person name="Aury J.M."/>
            <person name="Da Silva C."/>
            <person name="Brinkmann H."/>
            <person name="Mikhaleva J."/>
            <person name="Olsen L.C."/>
            <person name="Jubin C."/>
            <person name="Canestro C."/>
            <person name="Bouquet J.M."/>
            <person name="Danks G."/>
            <person name="Poulain J."/>
            <person name="Campsteijn C."/>
            <person name="Adamski M."/>
            <person name="Cross I."/>
            <person name="Yadetie F."/>
            <person name="Muffato M."/>
            <person name="Louis A."/>
            <person name="Butcher S."/>
            <person name="Tsagkogeorga G."/>
            <person name="Konrad A."/>
            <person name="Singh S."/>
            <person name="Jensen M.F."/>
            <person name="Cong E.H."/>
            <person name="Eikeseth-Otteraa H."/>
            <person name="Noel B."/>
            <person name="Anthouard V."/>
            <person name="Porcel B.M."/>
            <person name="Kachouri-Lafond R."/>
            <person name="Nishino A."/>
            <person name="Ugolini M."/>
            <person name="Chourrout P."/>
            <person name="Nishida H."/>
            <person name="Aasland R."/>
            <person name="Huzurbazar S."/>
            <person name="Westhof E."/>
            <person name="Delsuc F."/>
            <person name="Lehrach H."/>
            <person name="Reinhardt R."/>
            <person name="Weissenbach J."/>
            <person name="Roy S.W."/>
            <person name="Artiguenave F."/>
            <person name="Postlethwait J.H."/>
            <person name="Manak J.R."/>
            <person name="Thompson E.M."/>
            <person name="Jaillon O."/>
            <person name="Du Pasquier L."/>
            <person name="Boudinot P."/>
            <person name="Liberles D.A."/>
            <person name="Volff J.N."/>
            <person name="Philippe H."/>
            <person name="Lenhard B."/>
            <person name="Roest Crollius H."/>
            <person name="Wincker P."/>
            <person name="Chourrout D."/>
        </authorList>
    </citation>
    <scope>NUCLEOTIDE SEQUENCE [LARGE SCALE GENOMIC DNA]</scope>
</reference>
<dbReference type="SUPFAM" id="SSF49785">
    <property type="entry name" value="Galactose-binding domain-like"/>
    <property type="match status" value="1"/>
</dbReference>